<evidence type="ECO:0000313" key="1">
    <source>
        <dbReference type="EMBL" id="TGO32167.1"/>
    </source>
</evidence>
<evidence type="ECO:0008006" key="3">
    <source>
        <dbReference type="Google" id="ProtNLM"/>
    </source>
</evidence>
<sequence>MASVKSFLRHYYRHFNAPSVVDAADDWQAILDQNFKMFLTMGGAMSTAELGLSIAQLIRQDKVHALCIAIRSSDA</sequence>
<dbReference type="Proteomes" id="UP000297814">
    <property type="component" value="Unassembled WGS sequence"/>
</dbReference>
<comment type="caution">
    <text evidence="1">The sequence shown here is derived from an EMBL/GenBank/DDBJ whole genome shotgun (WGS) entry which is preliminary data.</text>
</comment>
<dbReference type="InterPro" id="IPR036982">
    <property type="entry name" value="Deoxyhypusine_synthase_sf"/>
</dbReference>
<dbReference type="SUPFAM" id="SSF52467">
    <property type="entry name" value="DHS-like NAD/FAD-binding domain"/>
    <property type="match status" value="1"/>
</dbReference>
<dbReference type="EMBL" id="PQXK01000344">
    <property type="protein sequence ID" value="TGO32167.1"/>
    <property type="molecule type" value="Genomic_DNA"/>
</dbReference>
<accession>A0A4Z1GE11</accession>
<proteinExistence type="predicted"/>
<dbReference type="InterPro" id="IPR029035">
    <property type="entry name" value="DHS-like_NAD/FAD-binding_dom"/>
</dbReference>
<dbReference type="AlphaFoldDB" id="A0A4Z1GE11"/>
<name>A0A4Z1GE11_9HELO</name>
<reference evidence="1 2" key="1">
    <citation type="submission" date="2017-12" db="EMBL/GenBank/DDBJ databases">
        <title>Comparative genomics of Botrytis spp.</title>
        <authorList>
            <person name="Valero-Jimenez C.A."/>
            <person name="Tapia P."/>
            <person name="Veloso J."/>
            <person name="Silva-Moreno E."/>
            <person name="Staats M."/>
            <person name="Valdes J.H."/>
            <person name="Van Kan J.A.L."/>
        </authorList>
    </citation>
    <scope>NUCLEOTIDE SEQUENCE [LARGE SCALE GENOMIC DNA]</scope>
    <source>
        <strain evidence="1 2">Bh0001</strain>
    </source>
</reference>
<protein>
    <recommendedName>
        <fullName evidence="3">Deoxyhypusine synthase</fullName>
    </recommendedName>
</protein>
<evidence type="ECO:0000313" key="2">
    <source>
        <dbReference type="Proteomes" id="UP000297814"/>
    </source>
</evidence>
<dbReference type="Gene3D" id="3.40.910.10">
    <property type="entry name" value="Deoxyhypusine synthase"/>
    <property type="match status" value="1"/>
</dbReference>
<organism evidence="1 2">
    <name type="scientific">Botrytis hyacinthi</name>
    <dbReference type="NCBI Taxonomy" id="278943"/>
    <lineage>
        <taxon>Eukaryota</taxon>
        <taxon>Fungi</taxon>
        <taxon>Dikarya</taxon>
        <taxon>Ascomycota</taxon>
        <taxon>Pezizomycotina</taxon>
        <taxon>Leotiomycetes</taxon>
        <taxon>Helotiales</taxon>
        <taxon>Sclerotiniaceae</taxon>
        <taxon>Botrytis</taxon>
    </lineage>
</organism>
<gene>
    <name evidence="1" type="ORF">BHYA_0344g00030</name>
</gene>
<keyword evidence="2" id="KW-1185">Reference proteome</keyword>